<evidence type="ECO:0000313" key="5">
    <source>
        <dbReference type="Proteomes" id="UP000306855"/>
    </source>
</evidence>
<dbReference type="AlphaFoldDB" id="A0A4Q2ABU7"/>
<dbReference type="Pfam" id="PF04865">
    <property type="entry name" value="Baseplate_J"/>
    <property type="match status" value="1"/>
</dbReference>
<dbReference type="InterPro" id="IPR052399">
    <property type="entry name" value="Phage_Baseplate_Assmbl_Protein"/>
</dbReference>
<dbReference type="EMBL" id="QZFR01000089">
    <property type="protein sequence ID" value="RXV66853.1"/>
    <property type="molecule type" value="Genomic_DNA"/>
</dbReference>
<dbReference type="Proteomes" id="UP000306855">
    <property type="component" value="Unassembled WGS sequence"/>
</dbReference>
<reference evidence="2 4" key="1">
    <citation type="submission" date="2018-09" db="EMBL/GenBank/DDBJ databases">
        <title>Murine metabolic-syndrome-specific gut microbial biobank.</title>
        <authorList>
            <person name="Liu C."/>
        </authorList>
    </citation>
    <scope>NUCLEOTIDE SEQUENCE [LARGE SCALE GENOMIC DNA]</scope>
    <source>
        <strain evidence="2 4">C-30</strain>
    </source>
</reference>
<gene>
    <name evidence="2" type="ORF">D6C19_09715</name>
    <name evidence="3" type="ORF">E5340_04910</name>
</gene>
<name>A0A4Q2ABU7_9LACO</name>
<evidence type="ECO:0000259" key="1">
    <source>
        <dbReference type="Pfam" id="PF04865"/>
    </source>
</evidence>
<evidence type="ECO:0000313" key="4">
    <source>
        <dbReference type="Proteomes" id="UP000289316"/>
    </source>
</evidence>
<dbReference type="EMBL" id="SRYK01000017">
    <property type="protein sequence ID" value="TGY55775.1"/>
    <property type="molecule type" value="Genomic_DNA"/>
</dbReference>
<evidence type="ECO:0000313" key="2">
    <source>
        <dbReference type="EMBL" id="RXV66853.1"/>
    </source>
</evidence>
<sequence length="401" mass="43695">MIDKNGFSRPSYEELVQELGDKWRELFGENAQINTHSVGGILIRVHAYFLDKLHQLAEVVYNSQFVDSAVGTTLDQLAANAGITRKPAQTAIGNVKIYGVAGYEVPAGTLFKTSDELMYVTTEDIILKDTGKQTLSLNNVGNLAHGTDNIGIGTSRYLYAYDLGAKYNKDGIFVARQVTPVENILHVEISDMIGGAEIEADEDLRNRITLANEATASSPYNGVLASIKKVNGVRSVRIVRNDTMEDDNVTNTPAKSIHIFVDGGYKDDIAEAIFNSVAAGVTTAGTQVTTLKDIAGQSHEVKFDFPVRRAVFAEIKLTKNEDAYPQDGDEQVKQAVQDYVSSVGMGSMIYYSYLYQRIYSIPGVVVADVKIGLSKTEVSAQDIELSDLETAEVADNGVILK</sequence>
<dbReference type="PANTHER" id="PTHR37829">
    <property type="entry name" value="PHAGE-LIKE ELEMENT PBSX PROTEIN XKDT"/>
    <property type="match status" value="1"/>
</dbReference>
<organism evidence="2 4">
    <name type="scientific">Ligilactobacillus murinus</name>
    <dbReference type="NCBI Taxonomy" id="1622"/>
    <lineage>
        <taxon>Bacteria</taxon>
        <taxon>Bacillati</taxon>
        <taxon>Bacillota</taxon>
        <taxon>Bacilli</taxon>
        <taxon>Lactobacillales</taxon>
        <taxon>Lactobacillaceae</taxon>
        <taxon>Ligilactobacillus</taxon>
    </lineage>
</organism>
<comment type="caution">
    <text evidence="2">The sequence shown here is derived from an EMBL/GenBank/DDBJ whole genome shotgun (WGS) entry which is preliminary data.</text>
</comment>
<reference evidence="3 5" key="2">
    <citation type="submission" date="2019-04" db="EMBL/GenBank/DDBJ databases">
        <title>Microbes associate with the intestines of laboratory mice.</title>
        <authorList>
            <person name="Navarre W."/>
            <person name="Wong E."/>
            <person name="Huang K."/>
            <person name="Tropini C."/>
            <person name="Ng K."/>
            <person name="Yu B."/>
        </authorList>
    </citation>
    <scope>NUCLEOTIDE SEQUENCE [LARGE SCALE GENOMIC DNA]</scope>
    <source>
        <strain evidence="3 5">NM26_J9</strain>
    </source>
</reference>
<protein>
    <submittedName>
        <fullName evidence="2">Baseplate J/gp47 family protein</fullName>
    </submittedName>
</protein>
<evidence type="ECO:0000313" key="3">
    <source>
        <dbReference type="EMBL" id="TGY55775.1"/>
    </source>
</evidence>
<dbReference type="Proteomes" id="UP000289316">
    <property type="component" value="Unassembled WGS sequence"/>
</dbReference>
<accession>A0A4Q2ABU7</accession>
<dbReference type="PANTHER" id="PTHR37829:SF3">
    <property type="entry name" value="PROTEIN JAYE-RELATED"/>
    <property type="match status" value="1"/>
</dbReference>
<dbReference type="RefSeq" id="WP_004047546.1">
    <property type="nucleotide sequence ID" value="NZ_BDFM01000189.1"/>
</dbReference>
<feature type="domain" description="Baseplate protein J-like barrel" evidence="1">
    <location>
        <begin position="95"/>
        <end position="134"/>
    </location>
</feature>
<proteinExistence type="predicted"/>
<dbReference type="OrthoDB" id="7904838at2"/>
<dbReference type="InterPro" id="IPR006949">
    <property type="entry name" value="Barrel_Baseplate_J-like"/>
</dbReference>